<dbReference type="EMBL" id="CP044016">
    <property type="protein sequence ID" value="QES87965.1"/>
    <property type="molecule type" value="Genomic_DNA"/>
</dbReference>
<evidence type="ECO:0000313" key="2">
    <source>
        <dbReference type="Proteomes" id="UP000292424"/>
    </source>
</evidence>
<dbReference type="Proteomes" id="UP000292424">
    <property type="component" value="Chromosome"/>
</dbReference>
<reference evidence="1 2" key="1">
    <citation type="submission" date="2019-09" db="EMBL/GenBank/DDBJ databases">
        <title>Complete genome sequence of Arachidicoccus sp. B3-10 isolated from apple orchard soil.</title>
        <authorList>
            <person name="Kim H.S."/>
            <person name="Han K.-I."/>
            <person name="Suh M.K."/>
            <person name="Lee K.C."/>
            <person name="Eom M.K."/>
            <person name="Kim J.-S."/>
            <person name="Kang S.W."/>
            <person name="Sin Y."/>
            <person name="Lee J.-S."/>
        </authorList>
    </citation>
    <scope>NUCLEOTIDE SEQUENCE [LARGE SCALE GENOMIC DNA]</scope>
    <source>
        <strain evidence="1 2">B3-10</strain>
    </source>
</reference>
<keyword evidence="2" id="KW-1185">Reference proteome</keyword>
<name>A0A5P2FXP1_9BACT</name>
<sequence length="215" mass="25641">MNDNDIYKIISEELLKQNFEFTRYFLDRFTLIYENEKIKIERIDRDDGENIFVYVPIKNEPFYLRFCLNKKQQDIHDVDTEPGVKLFLWQTSELLSLKELVSIDELNPIKTWNLGDKHPRFSDLLMDNSGIKYEPNSEPDSLEDKISLLLNNIEKSRNVGLFFENEISFNIQCFIDYYYENQLLGNFILSRGIVKKMMQFNIEIEFNIAAWGKSF</sequence>
<proteinExistence type="predicted"/>
<gene>
    <name evidence="1" type="ORF">E0W69_004555</name>
</gene>
<dbReference type="RefSeq" id="WP_131328852.1">
    <property type="nucleotide sequence ID" value="NZ_CP044016.1"/>
</dbReference>
<dbReference type="OrthoDB" id="659320at2"/>
<dbReference type="KEGG" id="arac:E0W69_004555"/>
<accession>A0A5P2FXP1</accession>
<evidence type="ECO:0008006" key="3">
    <source>
        <dbReference type="Google" id="ProtNLM"/>
    </source>
</evidence>
<protein>
    <recommendedName>
        <fullName evidence="3">DUF4279 domain-containing protein</fullName>
    </recommendedName>
</protein>
<organism evidence="1 2">
    <name type="scientific">Rhizosphaericola mali</name>
    <dbReference type="NCBI Taxonomy" id="2545455"/>
    <lineage>
        <taxon>Bacteria</taxon>
        <taxon>Pseudomonadati</taxon>
        <taxon>Bacteroidota</taxon>
        <taxon>Chitinophagia</taxon>
        <taxon>Chitinophagales</taxon>
        <taxon>Chitinophagaceae</taxon>
        <taxon>Rhizosphaericola</taxon>
    </lineage>
</organism>
<dbReference type="AlphaFoldDB" id="A0A5P2FXP1"/>
<evidence type="ECO:0000313" key="1">
    <source>
        <dbReference type="EMBL" id="QES87965.1"/>
    </source>
</evidence>